<dbReference type="SMART" id="SM00477">
    <property type="entry name" value="NUC"/>
    <property type="match status" value="1"/>
</dbReference>
<dbReference type="InterPro" id="IPR040255">
    <property type="entry name" value="Non-specific_endonuclease"/>
</dbReference>
<proteinExistence type="inferred from homology"/>
<protein>
    <submittedName>
        <fullName evidence="4">Endonuclease G, mitochondrial</fullName>
    </submittedName>
</protein>
<evidence type="ECO:0000313" key="4">
    <source>
        <dbReference type="EMBL" id="GFR70792.1"/>
    </source>
</evidence>
<dbReference type="GO" id="GO:0003676">
    <property type="term" value="F:nucleic acid binding"/>
    <property type="evidence" value="ECO:0007669"/>
    <property type="project" value="InterPro"/>
</dbReference>
<dbReference type="GO" id="GO:0046872">
    <property type="term" value="F:metal ion binding"/>
    <property type="evidence" value="ECO:0007669"/>
    <property type="project" value="InterPro"/>
</dbReference>
<keyword evidence="5" id="KW-1185">Reference proteome</keyword>
<dbReference type="GO" id="GO:0005743">
    <property type="term" value="C:mitochondrial inner membrane"/>
    <property type="evidence" value="ECO:0007669"/>
    <property type="project" value="TreeGrafter"/>
</dbReference>
<dbReference type="AlphaFoldDB" id="A0AAV4FBM6"/>
<dbReference type="EMBL" id="BMAT01000670">
    <property type="protein sequence ID" value="GFR70792.1"/>
    <property type="molecule type" value="Genomic_DNA"/>
</dbReference>
<dbReference type="InterPro" id="IPR044929">
    <property type="entry name" value="DNA/RNA_non-sp_Endonuclease_sf"/>
</dbReference>
<name>A0AAV4FBM6_9GAST</name>
<evidence type="ECO:0000259" key="3">
    <source>
        <dbReference type="SMART" id="SM00892"/>
    </source>
</evidence>
<dbReference type="GO" id="GO:0004521">
    <property type="term" value="F:RNA endonuclease activity"/>
    <property type="evidence" value="ECO:0007669"/>
    <property type="project" value="TreeGrafter"/>
</dbReference>
<evidence type="ECO:0000313" key="5">
    <source>
        <dbReference type="Proteomes" id="UP000762676"/>
    </source>
</evidence>
<dbReference type="SUPFAM" id="SSF54060">
    <property type="entry name" value="His-Me finger endonucleases"/>
    <property type="match status" value="1"/>
</dbReference>
<comment type="caution">
    <text evidence="4">The sequence shown here is derived from an EMBL/GenBank/DDBJ whole genome shotgun (WGS) entry which is preliminary data.</text>
</comment>
<dbReference type="Gene3D" id="3.40.570.10">
    <property type="entry name" value="Extracellular Endonuclease, subunit A"/>
    <property type="match status" value="1"/>
</dbReference>
<dbReference type="InterPro" id="IPR001604">
    <property type="entry name" value="Endo_G_ENPP1-like_dom"/>
</dbReference>
<sequence>MFSNLTRAACALAVGIKNQVDTTQQTPLGECIVNRMCLQKCLPAVQAAGQECQIYVGDRIKRAVGFPQLTAFCKPLRYKDFIISYDNKNRIPNWVYEHLQYNKFYKDDPCDRRVNVCPFNDDSANLGNEKPKFHPDCRIHGYHRADVRDYCDTEYELGLMADPANYPFDSEACAETQVMTNVVPIVPGFSCGPWFDLQCYIREKLVRENKSVYVCSGPLFLPCENDGKIQMKFDVLGEGEVSVPSHFFKWFAGRTQWVEGSNTTHLIASAKQLSYTFLSALTYKIGTKPKAVVEICGIVVLGGISERLTGSHTLTF</sequence>
<accession>A0AAV4FBM6</accession>
<dbReference type="PANTHER" id="PTHR13966">
    <property type="entry name" value="ENDONUCLEASE RELATED"/>
    <property type="match status" value="1"/>
</dbReference>
<dbReference type="GO" id="GO:0000014">
    <property type="term" value="F:single-stranded DNA endodeoxyribonuclease activity"/>
    <property type="evidence" value="ECO:0007669"/>
    <property type="project" value="TreeGrafter"/>
</dbReference>
<dbReference type="Proteomes" id="UP000762676">
    <property type="component" value="Unassembled WGS sequence"/>
</dbReference>
<dbReference type="GO" id="GO:0005634">
    <property type="term" value="C:nucleus"/>
    <property type="evidence" value="ECO:0007669"/>
    <property type="project" value="TreeGrafter"/>
</dbReference>
<dbReference type="InterPro" id="IPR020821">
    <property type="entry name" value="ENPP1-3/EXOG-like_nuc-like"/>
</dbReference>
<reference evidence="4 5" key="1">
    <citation type="journal article" date="2021" name="Elife">
        <title>Chloroplast acquisition without the gene transfer in kleptoplastic sea slugs, Plakobranchus ocellatus.</title>
        <authorList>
            <person name="Maeda T."/>
            <person name="Takahashi S."/>
            <person name="Yoshida T."/>
            <person name="Shimamura S."/>
            <person name="Takaki Y."/>
            <person name="Nagai Y."/>
            <person name="Toyoda A."/>
            <person name="Suzuki Y."/>
            <person name="Arimoto A."/>
            <person name="Ishii H."/>
            <person name="Satoh N."/>
            <person name="Nishiyama T."/>
            <person name="Hasebe M."/>
            <person name="Maruyama T."/>
            <person name="Minagawa J."/>
            <person name="Obokata J."/>
            <person name="Shigenobu S."/>
        </authorList>
    </citation>
    <scope>NUCLEOTIDE SEQUENCE [LARGE SCALE GENOMIC DNA]</scope>
</reference>
<comment type="similarity">
    <text evidence="1">Belongs to the DNA/RNA non-specific endonuclease family.</text>
</comment>
<dbReference type="GO" id="GO:0006309">
    <property type="term" value="P:apoptotic DNA fragmentation"/>
    <property type="evidence" value="ECO:0007669"/>
    <property type="project" value="TreeGrafter"/>
</dbReference>
<dbReference type="Pfam" id="PF01223">
    <property type="entry name" value="Endonuclease_NS"/>
    <property type="match status" value="1"/>
</dbReference>
<dbReference type="InterPro" id="IPR044925">
    <property type="entry name" value="His-Me_finger_sf"/>
</dbReference>
<feature type="domain" description="DNA/RNA non-specific endonuclease/pyrophosphatase/phosphodiesterase" evidence="3">
    <location>
        <begin position="77"/>
        <end position="284"/>
    </location>
</feature>
<organism evidence="4 5">
    <name type="scientific">Elysia marginata</name>
    <dbReference type="NCBI Taxonomy" id="1093978"/>
    <lineage>
        <taxon>Eukaryota</taxon>
        <taxon>Metazoa</taxon>
        <taxon>Spiralia</taxon>
        <taxon>Lophotrochozoa</taxon>
        <taxon>Mollusca</taxon>
        <taxon>Gastropoda</taxon>
        <taxon>Heterobranchia</taxon>
        <taxon>Euthyneura</taxon>
        <taxon>Panpulmonata</taxon>
        <taxon>Sacoglossa</taxon>
        <taxon>Placobranchoidea</taxon>
        <taxon>Plakobranchidae</taxon>
        <taxon>Elysia</taxon>
    </lineage>
</organism>
<evidence type="ECO:0000259" key="2">
    <source>
        <dbReference type="SMART" id="SM00477"/>
    </source>
</evidence>
<keyword evidence="4" id="KW-0255">Endonuclease</keyword>
<keyword evidence="4" id="KW-0378">Hydrolase</keyword>
<dbReference type="PANTHER" id="PTHR13966:SF5">
    <property type="entry name" value="ENDONUCLEASE G, MITOCHONDRIAL"/>
    <property type="match status" value="1"/>
</dbReference>
<feature type="domain" description="ENPP1-3/EXOG-like endonuclease/phosphodiesterase" evidence="2">
    <location>
        <begin position="78"/>
        <end position="307"/>
    </location>
</feature>
<keyword evidence="4" id="KW-0540">Nuclease</keyword>
<gene>
    <name evidence="4" type="ORF">ElyMa_000337200</name>
</gene>
<dbReference type="SMART" id="SM00892">
    <property type="entry name" value="Endonuclease_NS"/>
    <property type="match status" value="1"/>
</dbReference>
<evidence type="ECO:0000256" key="1">
    <source>
        <dbReference type="ARBA" id="ARBA00010052"/>
    </source>
</evidence>